<evidence type="ECO:0000256" key="1">
    <source>
        <dbReference type="ARBA" id="ARBA00009437"/>
    </source>
</evidence>
<dbReference type="InterPro" id="IPR036388">
    <property type="entry name" value="WH-like_DNA-bd_sf"/>
</dbReference>
<sequence>MSQHERHGNIDLKLLRYFLAVAEELHFGRAAARLNMTQPPLSLHIKELETQLGTPLFIRHSRSVALTHAGRILMQEARTLLSSTHLALSRVTQIGRGERGCITLGVIGTALWSGLRQPLHRFLRENPCIDVMFNEQSPGAQITALEQHEIDAGIWRMATALPATLTGKLVCRDTFYVALPADHPFAGRESLALSDLKHEDFITLPMAHSDWRFLQQACHQAGFTPRIVREAVEPQTVLALVGMGMGVTMIAGSYADIHWPDITFRPLQDGIPADLYVVYDPHKIPPTALRLAEAIQSSAP</sequence>
<feature type="domain" description="HTH lysR-type" evidence="5">
    <location>
        <begin position="10"/>
        <end position="67"/>
    </location>
</feature>
<dbReference type="GO" id="GO:0003677">
    <property type="term" value="F:DNA binding"/>
    <property type="evidence" value="ECO:0007669"/>
    <property type="project" value="UniProtKB-KW"/>
</dbReference>
<evidence type="ECO:0000256" key="4">
    <source>
        <dbReference type="ARBA" id="ARBA00023163"/>
    </source>
</evidence>
<keyword evidence="3" id="KW-0238">DNA-binding</keyword>
<reference evidence="6 7" key="1">
    <citation type="submission" date="2018-07" db="EMBL/GenBank/DDBJ databases">
        <title>Genomic Encyclopedia of Type Strains, Phase IV (KMG-IV): sequencing the most valuable type-strain genomes for metagenomic binning, comparative biology and taxonomic classification.</title>
        <authorList>
            <person name="Goeker M."/>
        </authorList>
    </citation>
    <scope>NUCLEOTIDE SEQUENCE [LARGE SCALE GENOMIC DNA]</scope>
    <source>
        <strain evidence="6 7">DSM 103736</strain>
    </source>
</reference>
<gene>
    <name evidence="6" type="ORF">C8D90_107200</name>
</gene>
<name>A0A370QMK0_9GAMM</name>
<dbReference type="SUPFAM" id="SSF46785">
    <property type="entry name" value="Winged helix' DNA-binding domain"/>
    <property type="match status" value="1"/>
</dbReference>
<dbReference type="NCBIfam" id="NF007439">
    <property type="entry name" value="PRK09986.1"/>
    <property type="match status" value="1"/>
</dbReference>
<keyword evidence="2" id="KW-0805">Transcription regulation</keyword>
<dbReference type="PANTHER" id="PTHR30346:SF27">
    <property type="entry name" value="HTH-TYPE TRANSCRIPTIONAL REGULATOR XAPR"/>
    <property type="match status" value="1"/>
</dbReference>
<dbReference type="PROSITE" id="PS50931">
    <property type="entry name" value="HTH_LYSR"/>
    <property type="match status" value="1"/>
</dbReference>
<dbReference type="Pfam" id="PF03466">
    <property type="entry name" value="LysR_substrate"/>
    <property type="match status" value="1"/>
</dbReference>
<dbReference type="Gene3D" id="1.10.10.10">
    <property type="entry name" value="Winged helix-like DNA-binding domain superfamily/Winged helix DNA-binding domain"/>
    <property type="match status" value="1"/>
</dbReference>
<dbReference type="SUPFAM" id="SSF53850">
    <property type="entry name" value="Periplasmic binding protein-like II"/>
    <property type="match status" value="1"/>
</dbReference>
<comment type="caution">
    <text evidence="6">The sequence shown here is derived from an EMBL/GenBank/DDBJ whole genome shotgun (WGS) entry which is preliminary data.</text>
</comment>
<evidence type="ECO:0000313" key="6">
    <source>
        <dbReference type="EMBL" id="RDK89548.1"/>
    </source>
</evidence>
<dbReference type="Gene3D" id="3.40.190.10">
    <property type="entry name" value="Periplasmic binding protein-like II"/>
    <property type="match status" value="2"/>
</dbReference>
<dbReference type="PANTHER" id="PTHR30346">
    <property type="entry name" value="TRANSCRIPTIONAL DUAL REGULATOR HCAR-RELATED"/>
    <property type="match status" value="1"/>
</dbReference>
<evidence type="ECO:0000313" key="7">
    <source>
        <dbReference type="Proteomes" id="UP000254848"/>
    </source>
</evidence>
<dbReference type="InterPro" id="IPR000847">
    <property type="entry name" value="LysR_HTH_N"/>
</dbReference>
<dbReference type="PRINTS" id="PR00039">
    <property type="entry name" value="HTHLYSR"/>
</dbReference>
<evidence type="ECO:0000256" key="2">
    <source>
        <dbReference type="ARBA" id="ARBA00023015"/>
    </source>
</evidence>
<keyword evidence="7" id="KW-1185">Reference proteome</keyword>
<dbReference type="EMBL" id="QRAP01000007">
    <property type="protein sequence ID" value="RDK89548.1"/>
    <property type="molecule type" value="Genomic_DNA"/>
</dbReference>
<dbReference type="AlphaFoldDB" id="A0A370QMK0"/>
<accession>A0A370QMK0</accession>
<dbReference type="OrthoDB" id="8850588at2"/>
<dbReference type="FunFam" id="1.10.10.10:FF:000001">
    <property type="entry name" value="LysR family transcriptional regulator"/>
    <property type="match status" value="1"/>
</dbReference>
<keyword evidence="4" id="KW-0804">Transcription</keyword>
<evidence type="ECO:0000256" key="3">
    <source>
        <dbReference type="ARBA" id="ARBA00023125"/>
    </source>
</evidence>
<proteinExistence type="inferred from homology"/>
<protein>
    <submittedName>
        <fullName evidence="6">LysR family transcriptional regulator</fullName>
    </submittedName>
</protein>
<dbReference type="Proteomes" id="UP000254848">
    <property type="component" value="Unassembled WGS sequence"/>
</dbReference>
<dbReference type="Pfam" id="PF00126">
    <property type="entry name" value="HTH_1"/>
    <property type="match status" value="1"/>
</dbReference>
<comment type="similarity">
    <text evidence="1">Belongs to the LysR transcriptional regulatory family.</text>
</comment>
<dbReference type="InterPro" id="IPR036390">
    <property type="entry name" value="WH_DNA-bd_sf"/>
</dbReference>
<evidence type="ECO:0000259" key="5">
    <source>
        <dbReference type="PROSITE" id="PS50931"/>
    </source>
</evidence>
<dbReference type="RefSeq" id="WP_115459418.1">
    <property type="nucleotide sequence ID" value="NZ_QRAP01000007.1"/>
</dbReference>
<dbReference type="GO" id="GO:0003700">
    <property type="term" value="F:DNA-binding transcription factor activity"/>
    <property type="evidence" value="ECO:0007669"/>
    <property type="project" value="InterPro"/>
</dbReference>
<dbReference type="GO" id="GO:0032993">
    <property type="term" value="C:protein-DNA complex"/>
    <property type="evidence" value="ECO:0007669"/>
    <property type="project" value="TreeGrafter"/>
</dbReference>
<organism evidence="6 7">
    <name type="scientific">Enterobacillus tribolii</name>
    <dbReference type="NCBI Taxonomy" id="1487935"/>
    <lineage>
        <taxon>Bacteria</taxon>
        <taxon>Pseudomonadati</taxon>
        <taxon>Pseudomonadota</taxon>
        <taxon>Gammaproteobacteria</taxon>
        <taxon>Enterobacterales</taxon>
        <taxon>Hafniaceae</taxon>
        <taxon>Enterobacillus</taxon>
    </lineage>
</organism>
<dbReference type="InterPro" id="IPR005119">
    <property type="entry name" value="LysR_subst-bd"/>
</dbReference>